<evidence type="ECO:0000256" key="7">
    <source>
        <dbReference type="ARBA" id="ARBA00022692"/>
    </source>
</evidence>
<feature type="transmembrane region" description="Helical" evidence="19">
    <location>
        <begin position="459"/>
        <end position="486"/>
    </location>
</feature>
<feature type="transmembrane region" description="Helical" evidence="19">
    <location>
        <begin position="607"/>
        <end position="630"/>
    </location>
</feature>
<organism evidence="22 23">
    <name type="scientific">Fukomys damarensis</name>
    <name type="common">Damaraland mole rat</name>
    <name type="synonym">Cryptomys damarensis</name>
    <dbReference type="NCBI Taxonomy" id="885580"/>
    <lineage>
        <taxon>Eukaryota</taxon>
        <taxon>Metazoa</taxon>
        <taxon>Chordata</taxon>
        <taxon>Craniata</taxon>
        <taxon>Vertebrata</taxon>
        <taxon>Euteleostomi</taxon>
        <taxon>Mammalia</taxon>
        <taxon>Eutheria</taxon>
        <taxon>Euarchontoglires</taxon>
        <taxon>Glires</taxon>
        <taxon>Rodentia</taxon>
        <taxon>Hystricomorpha</taxon>
        <taxon>Bathyergidae</taxon>
        <taxon>Fukomys</taxon>
    </lineage>
</organism>
<feature type="compositionally biased region" description="Gly residues" evidence="18">
    <location>
        <begin position="1607"/>
        <end position="1626"/>
    </location>
</feature>
<evidence type="ECO:0000259" key="21">
    <source>
        <dbReference type="PROSITE" id="PS51703"/>
    </source>
</evidence>
<feature type="region of interest" description="Disordered" evidence="18">
    <location>
        <begin position="824"/>
        <end position="856"/>
    </location>
</feature>
<evidence type="ECO:0000256" key="13">
    <source>
        <dbReference type="ARBA" id="ARBA00023125"/>
    </source>
</evidence>
<dbReference type="GO" id="GO:0003727">
    <property type="term" value="F:single-stranded RNA binding"/>
    <property type="evidence" value="ECO:0007669"/>
    <property type="project" value="TreeGrafter"/>
</dbReference>
<dbReference type="Gene3D" id="1.10.1410.40">
    <property type="match status" value="1"/>
</dbReference>
<dbReference type="GO" id="GO:0015101">
    <property type="term" value="F:organic cation transmembrane transporter activity"/>
    <property type="evidence" value="ECO:0007669"/>
    <property type="project" value="UniProtKB-ARBA"/>
</dbReference>
<comment type="subcellular location">
    <subcellularLocation>
        <location evidence="3">Cytoplasm</location>
    </subcellularLocation>
    <subcellularLocation>
        <location evidence="2">Membrane</location>
        <topology evidence="2">Multi-pass membrane protein</topology>
    </subcellularLocation>
    <subcellularLocation>
        <location evidence="1">Nucleus</location>
    </subcellularLocation>
</comment>
<dbReference type="Pfam" id="PF04515">
    <property type="entry name" value="Choline_transpo"/>
    <property type="match status" value="1"/>
</dbReference>
<feature type="transmembrane region" description="Helical" evidence="19">
    <location>
        <begin position="33"/>
        <end position="54"/>
    </location>
</feature>
<dbReference type="STRING" id="885580.ENSFDAP00000003207"/>
<keyword evidence="10 19" id="KW-1133">Transmembrane helix</keyword>
<evidence type="ECO:0000256" key="4">
    <source>
        <dbReference type="ARBA" id="ARBA00007168"/>
    </source>
</evidence>
<keyword evidence="13" id="KW-0238">DNA-binding</keyword>
<proteinExistence type="inferred from homology"/>
<dbReference type="FunFam" id="3.30.160.20:FF:000008">
    <property type="entry name" value="interleukin enhancer-binding factor 3 isoform X2"/>
    <property type="match status" value="1"/>
</dbReference>
<feature type="compositionally biased region" description="Low complexity" evidence="18">
    <location>
        <begin position="1519"/>
        <end position="1543"/>
    </location>
</feature>
<feature type="compositionally biased region" description="Polar residues" evidence="18">
    <location>
        <begin position="1283"/>
        <end position="1292"/>
    </location>
</feature>
<dbReference type="InterPro" id="IPR043519">
    <property type="entry name" value="NT_sf"/>
</dbReference>
<feature type="domain" description="DZF" evidence="21">
    <location>
        <begin position="778"/>
        <end position="1153"/>
    </location>
</feature>
<feature type="transmembrane region" description="Helical" evidence="19">
    <location>
        <begin position="313"/>
        <end position="334"/>
    </location>
</feature>
<dbReference type="InterPro" id="IPR014720">
    <property type="entry name" value="dsRBD_dom"/>
</dbReference>
<keyword evidence="14 19" id="KW-0472">Membrane</keyword>
<evidence type="ECO:0000256" key="9">
    <source>
        <dbReference type="ARBA" id="ARBA00022884"/>
    </source>
</evidence>
<dbReference type="SMART" id="SM00358">
    <property type="entry name" value="DSRM"/>
    <property type="match status" value="2"/>
</dbReference>
<dbReference type="GO" id="GO:0003725">
    <property type="term" value="F:double-stranded RNA binding"/>
    <property type="evidence" value="ECO:0007669"/>
    <property type="project" value="InterPro"/>
</dbReference>
<dbReference type="GO" id="GO:0003677">
    <property type="term" value="F:DNA binding"/>
    <property type="evidence" value="ECO:0007669"/>
    <property type="project" value="UniProtKB-KW"/>
</dbReference>
<dbReference type="FunFam" id="3.30.160.20:FF:000006">
    <property type="entry name" value="interleukin enhancer-binding factor 3 isoform X2"/>
    <property type="match status" value="1"/>
</dbReference>
<feature type="transmembrane region" description="Helical" evidence="19">
    <location>
        <begin position="257"/>
        <end position="275"/>
    </location>
</feature>
<feature type="compositionally biased region" description="Acidic residues" evidence="18">
    <location>
        <begin position="833"/>
        <end position="846"/>
    </location>
</feature>
<evidence type="ECO:0000256" key="15">
    <source>
        <dbReference type="ARBA" id="ARBA00023163"/>
    </source>
</evidence>
<feature type="compositionally biased region" description="Low complexity" evidence="18">
    <location>
        <begin position="1552"/>
        <end position="1567"/>
    </location>
</feature>
<evidence type="ECO:0000256" key="12">
    <source>
        <dbReference type="ARBA" id="ARBA00023118"/>
    </source>
</evidence>
<sequence>GSDRPHYYGKRGTPQKYDPTFKGPIYNRGCTDVICCVLLFLAIVGYVAVGLIAWTHGDPRKVIYPTDSRGEFCGQKGTKNANKPFLFYFNIVKCASPLVLLEFQCPTPQICVEKCPDRYLTLLNAWNTPEFSYYKHFCVPDFHSDKKSVAEVLRDGQCPAVLIPSKPLAQRCFPAIHAHKGVIMVGNATTYEDGHGSRKNITELVEERANGILEARQLAMRIFEDYTVSWYWIVIGLVIAMVLGLLFVILLRFLAGVMVWVMIVMVILVLGYGIFHCYMEYARLRGEAGSDISLVDLGFQTDFRVYLHLRQTWMAFMIILSIVEVVIILLLIFLRKRILIAIALIKEASRAVGYVMCSLLYPLVTFFLLCLCIAYWASTAVYLPSPASTSFLSTSNEAVYKILDDPSCPFTGKTCNPETFFNSTESRSCPKASCQFAFYGGESGYHRALLGLQIFNVFMFFWLANFVLALGQVTLAGAFASYYWALRKPDDMPAFPLFSAFGRALRYHTGSLAFGSLILAIVQVIRVILEYLDQRLKAAENKFAKFLMTCLKCCFWCLEKFIKFLNRNAYIMIAIYGTNFCTSARNAFFLLMRNIIRVAVLDKVTDFLFLLGKLLIVGSVGILAFFFFTHRIRIVQDTAPPLNYYWVPILTVIVGSYLIAHGFFSVYGMCVDTLFLCFCEDLERNDGSQERPYFMSPELRDILLKGSAEEGERAEVEYRRREDCGDRFLLETVAPLGPNSRIQARTCQALRHFRQRTHGDGDKMAAAQAYNCAARPMRIFVNDDRHVMAKHSSVYPTQEELEAVQNMVSHTERALKAVSDWIDEQEKGNSEQAESDNMDVPADDESKEGAGEQKAEHMTRTLRGVMRVGLVAKGLLLKGDLDLELVLLCKEKPTTALLDKVADNLAIQLAVSGLGRDKYEILQSVDDAAIVIKNTKEPPLSLTIHLTSPVVREEMEKMLAGETLSVNDPPDVLDRQKCLAALASLRHAKWFQARANGLKSCVIVIRVLRDLCTRVPTWGPLRGWPLELLCEKSIGTANRPMGAGEALRRVLECLASGIVMPDGSGIYDPCEKEATDAIGHLDRQQREDITQSAQHALRLAAFGQLHKVLGMDPLPSKMPKKPKNENPVDYIVQIPPSTTYAITPMKRPMEEDGEEKSPSKKKKKIQKKEEKAEPPQAMNALMRLNQLKPGLQYKLVSQTGPVHAPIFTMSVEVDGSSFEASGPSKKTAKLHVAVKVLQDMGLPTGAEGRDSSKGEDSAEETEAKPAVVAPPPVVEAVSTPSATFPSDATTEQGPILTKHGKNPVMELNEKRRGLKYELISETGGSHDKRFVMEVEVDGQKFQGAGSNKKVAKAYAALAALEKLFPDAPLALDANKKKRAPVPVRGGPKFAAKPHNPGFGMGGPMHNEVPPPPNLRGRGRGSSIRGRGRGRGFGGANHGGYMNAGAGYGSYGYGGNSATAGYSQFYSNGGHSGNAGGGGGGGGGGSSGYGSYYQGDNYNSPVPPKHTGKKPPHGAQQKPSYGSGYQSHQGQQQSYNQSQYGNYGPPQGKQKGYNHGQGNYSYSNSYSSPGGGGGSDYSYESKFNYSGSGGRSGGNSYGSGGSSYNPGSHGGYGGGSGGGSSYQGKQGGYSSQSNYNSPGSGQNYSGPPGSYQSSQGGYSRNADHSMNYQYR</sequence>
<keyword evidence="8" id="KW-0677">Repeat</keyword>
<feature type="compositionally biased region" description="Gly residues" evidence="18">
    <location>
        <begin position="1586"/>
        <end position="1600"/>
    </location>
</feature>
<evidence type="ECO:0000256" key="18">
    <source>
        <dbReference type="SAM" id="MobiDB-lite"/>
    </source>
</evidence>
<dbReference type="Pfam" id="PF20965">
    <property type="entry name" value="DZF_C"/>
    <property type="match status" value="1"/>
</dbReference>
<evidence type="ECO:0000259" key="20">
    <source>
        <dbReference type="PROSITE" id="PS50137"/>
    </source>
</evidence>
<feature type="region of interest" description="Disordered" evidence="18">
    <location>
        <begin position="1402"/>
        <end position="1436"/>
    </location>
</feature>
<dbReference type="FunFam" id="1.10.1410.40:FF:000001">
    <property type="entry name" value="interleukin enhancer-binding factor 3 isoform X1"/>
    <property type="match status" value="1"/>
</dbReference>
<name>A0A091DE69_FUKDA</name>
<keyword evidence="5" id="KW-0963">Cytoplasm</keyword>
<dbReference type="Gene3D" id="3.30.460.10">
    <property type="entry name" value="Beta Polymerase, domain 2"/>
    <property type="match status" value="2"/>
</dbReference>
<dbReference type="SUPFAM" id="SSF54768">
    <property type="entry name" value="dsRNA-binding domain-like"/>
    <property type="match status" value="2"/>
</dbReference>
<evidence type="ECO:0000256" key="19">
    <source>
        <dbReference type="SAM" id="Phobius"/>
    </source>
</evidence>
<dbReference type="PROSITE" id="PS51703">
    <property type="entry name" value="DZF"/>
    <property type="match status" value="1"/>
</dbReference>
<feature type="non-terminal residue" evidence="22">
    <location>
        <position position="1"/>
    </location>
</feature>
<dbReference type="Proteomes" id="UP000028990">
    <property type="component" value="Unassembled WGS sequence"/>
</dbReference>
<feature type="compositionally biased region" description="Basic and acidic residues" evidence="18">
    <location>
        <begin position="1247"/>
        <end position="1256"/>
    </location>
</feature>
<feature type="region of interest" description="Disordered" evidence="18">
    <location>
        <begin position="1148"/>
        <end position="1177"/>
    </location>
</feature>
<feature type="compositionally biased region" description="Basic and acidic residues" evidence="18">
    <location>
        <begin position="847"/>
        <end position="856"/>
    </location>
</feature>
<feature type="transmembrane region" description="Helical" evidence="19">
    <location>
        <begin position="354"/>
        <end position="377"/>
    </location>
</feature>
<evidence type="ECO:0000256" key="5">
    <source>
        <dbReference type="ARBA" id="ARBA00022490"/>
    </source>
</evidence>
<feature type="transmembrane region" description="Helical" evidence="19">
    <location>
        <begin position="570"/>
        <end position="592"/>
    </location>
</feature>
<evidence type="ECO:0000313" key="23">
    <source>
        <dbReference type="Proteomes" id="UP000028990"/>
    </source>
</evidence>
<dbReference type="Pfam" id="PF07528">
    <property type="entry name" value="DZF_N"/>
    <property type="match status" value="1"/>
</dbReference>
<dbReference type="InterPro" id="IPR049402">
    <property type="entry name" value="DZF_dom_C"/>
</dbReference>
<feature type="region of interest" description="Disordered" evidence="18">
    <location>
        <begin position="1241"/>
        <end position="1300"/>
    </location>
</feature>
<dbReference type="eggNOG" id="KOG3792">
    <property type="taxonomic scope" value="Eukaryota"/>
</dbReference>
<accession>A0A091DE69</accession>
<dbReference type="SMART" id="SM00572">
    <property type="entry name" value="DZF"/>
    <property type="match status" value="1"/>
</dbReference>
<evidence type="ECO:0000256" key="10">
    <source>
        <dbReference type="ARBA" id="ARBA00022989"/>
    </source>
</evidence>
<dbReference type="GO" id="GO:0051607">
    <property type="term" value="P:defense response to virus"/>
    <property type="evidence" value="ECO:0007669"/>
    <property type="project" value="UniProtKB-KW"/>
</dbReference>
<feature type="transmembrane region" description="Helical" evidence="19">
    <location>
        <begin position="507"/>
        <end position="529"/>
    </location>
</feature>
<dbReference type="PANTHER" id="PTHR45762">
    <property type="entry name" value="ZINC FINGER RNA-BINDING PROTEIN"/>
    <property type="match status" value="1"/>
</dbReference>
<evidence type="ECO:0000256" key="6">
    <source>
        <dbReference type="ARBA" id="ARBA00022553"/>
    </source>
</evidence>
<keyword evidence="7 19" id="KW-0812">Transmembrane</keyword>
<keyword evidence="23" id="KW-1185">Reference proteome</keyword>
<gene>
    <name evidence="22" type="ORF">H920_09700</name>
</gene>
<dbReference type="PROSITE" id="PS50137">
    <property type="entry name" value="DS_RBD"/>
    <property type="match status" value="2"/>
</dbReference>
<dbReference type="GO" id="GO:0071011">
    <property type="term" value="C:precatalytic spliceosome"/>
    <property type="evidence" value="ECO:0007669"/>
    <property type="project" value="TreeGrafter"/>
</dbReference>
<dbReference type="InterPro" id="IPR006561">
    <property type="entry name" value="DZF_dom"/>
</dbReference>
<evidence type="ECO:0000256" key="8">
    <source>
        <dbReference type="ARBA" id="ARBA00022737"/>
    </source>
</evidence>
<evidence type="ECO:0000256" key="16">
    <source>
        <dbReference type="ARBA" id="ARBA00023242"/>
    </source>
</evidence>
<dbReference type="InterPro" id="IPR049401">
    <property type="entry name" value="DZF_dom_N"/>
</dbReference>
<comment type="similarity">
    <text evidence="4">Belongs to the CTL (choline transporter-like) family.</text>
</comment>
<evidence type="ECO:0000256" key="1">
    <source>
        <dbReference type="ARBA" id="ARBA00004123"/>
    </source>
</evidence>
<dbReference type="PANTHER" id="PTHR45762:SF4">
    <property type="entry name" value="INTERLEUKIN ENHANCER-BINDING FACTOR 3"/>
    <property type="match status" value="1"/>
</dbReference>
<dbReference type="EMBL" id="KN122676">
    <property type="protein sequence ID" value="KFO28758.1"/>
    <property type="molecule type" value="Genomic_DNA"/>
</dbReference>
<keyword evidence="9 17" id="KW-0694">RNA-binding</keyword>
<dbReference type="CDD" id="cd19912">
    <property type="entry name" value="DSRM_ILF3_rpt2"/>
    <property type="match status" value="1"/>
</dbReference>
<dbReference type="CDD" id="cd19910">
    <property type="entry name" value="DSRM_ILF3_rpt1"/>
    <property type="match status" value="1"/>
</dbReference>
<feature type="domain" description="DRBM" evidence="20">
    <location>
        <begin position="1173"/>
        <end position="1242"/>
    </location>
</feature>
<protein>
    <submittedName>
        <fullName evidence="22">Interleukin enhancer-binding factor 3</fullName>
    </submittedName>
</protein>
<keyword evidence="12" id="KW-0051">Antiviral defense</keyword>
<feature type="transmembrane region" description="Helical" evidence="19">
    <location>
        <begin position="642"/>
        <end position="664"/>
    </location>
</feature>
<feature type="compositionally biased region" description="Basic and acidic residues" evidence="18">
    <location>
        <begin position="1148"/>
        <end position="1158"/>
    </location>
</feature>
<feature type="region of interest" description="Disordered" evidence="18">
    <location>
        <begin position="1493"/>
        <end position="1670"/>
    </location>
</feature>
<feature type="compositionally biased region" description="Low complexity" evidence="18">
    <location>
        <begin position="1643"/>
        <end position="1658"/>
    </location>
</feature>
<feature type="domain" description="DRBM" evidence="20">
    <location>
        <begin position="1299"/>
        <end position="1365"/>
    </location>
</feature>
<keyword evidence="11" id="KW-0805">Transcription regulation</keyword>
<evidence type="ECO:0000256" key="3">
    <source>
        <dbReference type="ARBA" id="ARBA00004496"/>
    </source>
</evidence>
<dbReference type="GO" id="GO:0016020">
    <property type="term" value="C:membrane"/>
    <property type="evidence" value="ECO:0007669"/>
    <property type="project" value="UniProtKB-SubCell"/>
</dbReference>
<evidence type="ECO:0000313" key="22">
    <source>
        <dbReference type="EMBL" id="KFO28758.1"/>
    </source>
</evidence>
<dbReference type="InterPro" id="IPR033099">
    <property type="entry name" value="DSRM1_ILF3"/>
</dbReference>
<dbReference type="Gene3D" id="3.30.160.20">
    <property type="match status" value="2"/>
</dbReference>
<dbReference type="InterPro" id="IPR007603">
    <property type="entry name" value="Choline_transptr-like"/>
</dbReference>
<evidence type="ECO:0000256" key="11">
    <source>
        <dbReference type="ARBA" id="ARBA00023015"/>
    </source>
</evidence>
<evidence type="ECO:0000256" key="14">
    <source>
        <dbReference type="ARBA" id="ARBA00023136"/>
    </source>
</evidence>
<evidence type="ECO:0000256" key="2">
    <source>
        <dbReference type="ARBA" id="ARBA00004141"/>
    </source>
</evidence>
<evidence type="ECO:0000256" key="17">
    <source>
        <dbReference type="PROSITE-ProRule" id="PRU00266"/>
    </source>
</evidence>
<feature type="transmembrane region" description="Helical" evidence="19">
    <location>
        <begin position="230"/>
        <end position="250"/>
    </location>
</feature>
<dbReference type="Pfam" id="PF00035">
    <property type="entry name" value="dsrm"/>
    <property type="match status" value="2"/>
</dbReference>
<keyword evidence="15" id="KW-0804">Transcription</keyword>
<reference evidence="22 23" key="1">
    <citation type="submission" date="2013-11" db="EMBL/GenBank/DDBJ databases">
        <title>The Damaraland mole rat (Fukomys damarensis) genome and evolution of African mole rats.</title>
        <authorList>
            <person name="Gladyshev V.N."/>
            <person name="Fang X."/>
        </authorList>
    </citation>
    <scope>NUCLEOTIDE SEQUENCE [LARGE SCALE GENOMIC DNA]</scope>
    <source>
        <tissue evidence="22">Liver</tissue>
    </source>
</reference>
<keyword evidence="6" id="KW-0597">Phosphoprotein</keyword>
<dbReference type="GO" id="GO:0005737">
    <property type="term" value="C:cytoplasm"/>
    <property type="evidence" value="ECO:0007669"/>
    <property type="project" value="UniProtKB-SubCell"/>
</dbReference>
<keyword evidence="16" id="KW-0539">Nucleus</keyword>